<dbReference type="EnsemblFungi" id="PTTG_28373-t43_1">
    <property type="protein sequence ID" value="PTTG_28373-t43_1-p1"/>
    <property type="gene ID" value="PTTG_28373"/>
</dbReference>
<gene>
    <name evidence="2" type="ORF">PTTG_28373</name>
</gene>
<organism evidence="2">
    <name type="scientific">Puccinia triticina (isolate 1-1 / race 1 (BBBD))</name>
    <name type="common">Brown leaf rust fungus</name>
    <dbReference type="NCBI Taxonomy" id="630390"/>
    <lineage>
        <taxon>Eukaryota</taxon>
        <taxon>Fungi</taxon>
        <taxon>Dikarya</taxon>
        <taxon>Basidiomycota</taxon>
        <taxon>Pucciniomycotina</taxon>
        <taxon>Pucciniomycetes</taxon>
        <taxon>Pucciniales</taxon>
        <taxon>Pucciniaceae</taxon>
        <taxon>Puccinia</taxon>
    </lineage>
</organism>
<reference evidence="2" key="2">
    <citation type="submission" date="2016-05" db="EMBL/GenBank/DDBJ databases">
        <title>Comparative analysis highlights variable genome content of wheat rusts and divergence of the mating loci.</title>
        <authorList>
            <person name="Cuomo C.A."/>
            <person name="Bakkeren G."/>
            <person name="Szabo L."/>
            <person name="Khalil H."/>
            <person name="Joly D."/>
            <person name="Goldberg J."/>
            <person name="Young S."/>
            <person name="Zeng Q."/>
            <person name="Fellers J."/>
        </authorList>
    </citation>
    <scope>NUCLEOTIDE SEQUENCE [LARGE SCALE GENOMIC DNA]</scope>
    <source>
        <strain evidence="2">1-1 BBBD Race 1</strain>
    </source>
</reference>
<reference evidence="2" key="1">
    <citation type="submission" date="2009-11" db="EMBL/GenBank/DDBJ databases">
        <authorList>
            <consortium name="The Broad Institute Genome Sequencing Platform"/>
            <person name="Ward D."/>
            <person name="Feldgarden M."/>
            <person name="Earl A."/>
            <person name="Young S.K."/>
            <person name="Zeng Q."/>
            <person name="Koehrsen M."/>
            <person name="Alvarado L."/>
            <person name="Berlin A."/>
            <person name="Bochicchio J."/>
            <person name="Borenstein D."/>
            <person name="Chapman S.B."/>
            <person name="Chen Z."/>
            <person name="Engels R."/>
            <person name="Freedman E."/>
            <person name="Gellesch M."/>
            <person name="Goldberg J."/>
            <person name="Griggs A."/>
            <person name="Gujja S."/>
            <person name="Heilman E."/>
            <person name="Heiman D."/>
            <person name="Hepburn T."/>
            <person name="Howarth C."/>
            <person name="Jen D."/>
            <person name="Larson L."/>
            <person name="Lewis B."/>
            <person name="Mehta T."/>
            <person name="Park D."/>
            <person name="Pearson M."/>
            <person name="Roberts A."/>
            <person name="Saif S."/>
            <person name="Shea T."/>
            <person name="Shenoy N."/>
            <person name="Sisk P."/>
            <person name="Stolte C."/>
            <person name="Sykes S."/>
            <person name="Thomson T."/>
            <person name="Walk T."/>
            <person name="White J."/>
            <person name="Yandava C."/>
            <person name="Izard J."/>
            <person name="Baranova O.V."/>
            <person name="Blanton J.M."/>
            <person name="Tanner A.C."/>
            <person name="Dewhirst F.E."/>
            <person name="Haas B."/>
            <person name="Nusbaum C."/>
            <person name="Birren B."/>
        </authorList>
    </citation>
    <scope>NUCLEOTIDE SEQUENCE [LARGE SCALE GENOMIC DNA]</scope>
    <source>
        <strain evidence="2">1-1 BBBD Race 1</strain>
    </source>
</reference>
<dbReference type="EMBL" id="ADAS02000105">
    <property type="protein sequence ID" value="OAV90244.1"/>
    <property type="molecule type" value="Genomic_DNA"/>
</dbReference>
<protein>
    <submittedName>
        <fullName evidence="2 3">Uncharacterized protein</fullName>
    </submittedName>
</protein>
<reference evidence="3 4" key="3">
    <citation type="journal article" date="2017" name="G3 (Bethesda)">
        <title>Comparative analysis highlights variable genome content of wheat rusts and divergence of the mating loci.</title>
        <authorList>
            <person name="Cuomo C.A."/>
            <person name="Bakkeren G."/>
            <person name="Khalil H.B."/>
            <person name="Panwar V."/>
            <person name="Joly D."/>
            <person name="Linning R."/>
            <person name="Sakthikumar S."/>
            <person name="Song X."/>
            <person name="Adiconis X."/>
            <person name="Fan L."/>
            <person name="Goldberg J.M."/>
            <person name="Levin J.Z."/>
            <person name="Young S."/>
            <person name="Zeng Q."/>
            <person name="Anikster Y."/>
            <person name="Bruce M."/>
            <person name="Wang M."/>
            <person name="Yin C."/>
            <person name="McCallum B."/>
            <person name="Szabo L.J."/>
            <person name="Hulbert S."/>
            <person name="Chen X."/>
            <person name="Fellers J.P."/>
        </authorList>
    </citation>
    <scope>NUCLEOTIDE SEQUENCE</scope>
    <source>
        <strain evidence="4">Isolate 1-1 / race 1 (BBBD)</strain>
        <strain evidence="3">isolate 1-1 / race 1 (BBBD)</strain>
    </source>
</reference>
<feature type="non-terminal residue" evidence="2">
    <location>
        <position position="1"/>
    </location>
</feature>
<feature type="non-terminal residue" evidence="2">
    <location>
        <position position="109"/>
    </location>
</feature>
<dbReference type="AlphaFoldDB" id="A0A180GCD3"/>
<name>A0A180GCD3_PUCT1</name>
<evidence type="ECO:0000313" key="4">
    <source>
        <dbReference type="Proteomes" id="UP000005240"/>
    </source>
</evidence>
<proteinExistence type="predicted"/>
<reference evidence="3" key="4">
    <citation type="submission" date="2025-05" db="UniProtKB">
        <authorList>
            <consortium name="EnsemblFungi"/>
        </authorList>
    </citation>
    <scope>IDENTIFICATION</scope>
    <source>
        <strain evidence="3">isolate 1-1 / race 1 (BBBD)</strain>
    </source>
</reference>
<accession>A0A180GCD3</accession>
<dbReference type="VEuPathDB" id="FungiDB:PTTG_28373"/>
<keyword evidence="4" id="KW-1185">Reference proteome</keyword>
<evidence type="ECO:0000256" key="1">
    <source>
        <dbReference type="SAM" id="MobiDB-lite"/>
    </source>
</evidence>
<dbReference type="Proteomes" id="UP000005240">
    <property type="component" value="Unassembled WGS sequence"/>
</dbReference>
<evidence type="ECO:0000313" key="3">
    <source>
        <dbReference type="EnsemblFungi" id="PTTG_28373-t43_1-p1"/>
    </source>
</evidence>
<evidence type="ECO:0000313" key="2">
    <source>
        <dbReference type="EMBL" id="OAV90244.1"/>
    </source>
</evidence>
<sequence>ANNRNHKSATLKMTYKRPPSLDSTSPSADFINSELDSHSASTARPPLHLNLKNSTNIPVLNLSIRLRLFPSFFLYTLSLFSLIIQSNRHRHHLESSSSTQPLILVRSDL</sequence>
<feature type="region of interest" description="Disordered" evidence="1">
    <location>
        <begin position="1"/>
        <end position="47"/>
    </location>
</feature>